<feature type="compositionally biased region" description="Basic and acidic residues" evidence="3">
    <location>
        <begin position="681"/>
        <end position="690"/>
    </location>
</feature>
<keyword evidence="2" id="KW-0175">Coiled coil</keyword>
<feature type="compositionally biased region" description="Basic and acidic residues" evidence="3">
    <location>
        <begin position="919"/>
        <end position="960"/>
    </location>
</feature>
<feature type="compositionally biased region" description="Low complexity" evidence="3">
    <location>
        <begin position="346"/>
        <end position="355"/>
    </location>
</feature>
<feature type="compositionally biased region" description="Low complexity" evidence="3">
    <location>
        <begin position="762"/>
        <end position="781"/>
    </location>
</feature>
<feature type="compositionally biased region" description="Basic residues" evidence="3">
    <location>
        <begin position="749"/>
        <end position="761"/>
    </location>
</feature>
<comment type="caution">
    <text evidence="4">The sequence shown here is derived from an EMBL/GenBank/DDBJ whole genome shotgun (WGS) entry which is preliminary data.</text>
</comment>
<comment type="similarity">
    <text evidence="1">Belongs to the dapper family.</text>
</comment>
<feature type="region of interest" description="Disordered" evidence="3">
    <location>
        <begin position="919"/>
        <end position="1012"/>
    </location>
</feature>
<dbReference type="Proteomes" id="UP001356427">
    <property type="component" value="Unassembled WGS sequence"/>
</dbReference>
<evidence type="ECO:0000313" key="4">
    <source>
        <dbReference type="EMBL" id="KAK6298128.1"/>
    </source>
</evidence>
<proteinExistence type="inferred from homology"/>
<feature type="region of interest" description="Disordered" evidence="3">
    <location>
        <begin position="656"/>
        <end position="691"/>
    </location>
</feature>
<dbReference type="InterPro" id="IPR024843">
    <property type="entry name" value="Dapper"/>
</dbReference>
<feature type="compositionally biased region" description="Polar residues" evidence="3">
    <location>
        <begin position="665"/>
        <end position="680"/>
    </location>
</feature>
<sequence>MSSPSSSSTADSAATMAGRGSCVNSLWSGTERVRIGERLKATLAGILELDLLRGQHLDMIDAELDLKETSSTGTTVTVITDQQEENLESAASDGSATSRRQQVSFPPSETALPCHTSTLDKDSGENSGGDGPVHSRVDGGGGDNSRWSTLSWDAPSDLLLPPDLDSAVQLEYYSRHSSGFYSVSGSSLSDSCYSVSSEAAMAQGGPVPGGLVRAGPGPPSGGAFRLWEQRPLSADHSDTQWPEAAQQPRTQSIEETTEIADRRPVPTGELELNSLLFLSDLCSSLGDPHPGSLLPLPDPRSQLDPRFCSDLVSRRTKEVYPYPSPLHAVALQSPLFTYSQDLSPSPCLLPSPDSSTQAEESQSTPLFWPPQPPHPSTFTQLEQYITRLARQYRSRVAHPDTTLTAIPGPGSHRGPRTPGHGSTQSLSAFESRSTPSNLTGGSVTPCKSFLGNSARVSLSSIGKKASRNSINLGHLPSVTGEDLKINLHLNLNLNLSPNLNKKLDLDSKNSKEGISTSTSGGLKSDHATPTASPSPSTSSLSTAATPTPALRARPRISTCPSNLNHRSSLEVTGSGAGSGLGFSRSLDWSGLDSSPGKVAMSQPSINAPDTSPSKLSEDSAMVREISRLSGLPWAVVVGLMEQGVELDVDCFQSDTERKGQGSEFKGQSYSPSSRQTAQNDHQSHHHEYSSIRHLHASNETDLDPQRPIHLSLSVTHSSQSHSGLTPPNSSSSHSRSPNHPYQSTSTHLPTHHHVTHHHTHTFHCQQTPSPSDPSSTASSPSSRDRPRVRSPPRPLQPSPLATTPFSVFRRDDPFQCALPGGSIRPRGGSLRQCAGGGGGRWRVDGEGEGWERVDGEGLYQGKHASRELVRASTVSSFHRKGRCYSSNCEEEGSHGAAQTPKKGVAKLWRGFEGRSWGKEAEEENKEMWKREGIRRKEKDYQKEKQQANKETERRQKESSASKRKGKGGGGGWDKRSSSLRLSRQALFRSESQGDVLDPRALKEEHLRGAQWTSSLDIDRGMELSVEGQPLTRSRSLRDLSKRVFSSVRSLSLKHKTSRK</sequence>
<feature type="compositionally biased region" description="Basic and acidic residues" evidence="3">
    <location>
        <begin position="996"/>
        <end position="1007"/>
    </location>
</feature>
<dbReference type="EMBL" id="JAGTTL010000030">
    <property type="protein sequence ID" value="KAK6298128.1"/>
    <property type="molecule type" value="Genomic_DNA"/>
</dbReference>
<feature type="compositionally biased region" description="Low complexity" evidence="3">
    <location>
        <begin position="978"/>
        <end position="989"/>
    </location>
</feature>
<dbReference type="GO" id="GO:1900108">
    <property type="term" value="P:negative regulation of nodal signaling pathway"/>
    <property type="evidence" value="ECO:0007669"/>
    <property type="project" value="TreeGrafter"/>
</dbReference>
<dbReference type="Pfam" id="PF15268">
    <property type="entry name" value="Dapper"/>
    <property type="match status" value="1"/>
</dbReference>
<reference evidence="4 5" key="1">
    <citation type="submission" date="2021-04" db="EMBL/GenBank/DDBJ databases">
        <authorList>
            <person name="De Guttry C."/>
            <person name="Zahm M."/>
            <person name="Klopp C."/>
            <person name="Cabau C."/>
            <person name="Louis A."/>
            <person name="Berthelot C."/>
            <person name="Parey E."/>
            <person name="Roest Crollius H."/>
            <person name="Montfort J."/>
            <person name="Robinson-Rechavi M."/>
            <person name="Bucao C."/>
            <person name="Bouchez O."/>
            <person name="Gislard M."/>
            <person name="Lluch J."/>
            <person name="Milhes M."/>
            <person name="Lampietro C."/>
            <person name="Lopez Roques C."/>
            <person name="Donnadieu C."/>
            <person name="Braasch I."/>
            <person name="Desvignes T."/>
            <person name="Postlethwait J."/>
            <person name="Bobe J."/>
            <person name="Wedekind C."/>
            <person name="Guiguen Y."/>
        </authorList>
    </citation>
    <scope>NUCLEOTIDE SEQUENCE [LARGE SCALE GENOMIC DNA]</scope>
    <source>
        <strain evidence="4">Cs_M1</strain>
        <tissue evidence="4">Blood</tissue>
    </source>
</reference>
<protein>
    <submittedName>
        <fullName evidence="4">Uncharacterized protein</fullName>
    </submittedName>
</protein>
<feature type="compositionally biased region" description="Polar residues" evidence="3">
    <location>
        <begin position="601"/>
        <end position="614"/>
    </location>
</feature>
<dbReference type="PANTHER" id="PTHR15919">
    <property type="entry name" value="DAPPER-RELATED"/>
    <property type="match status" value="1"/>
</dbReference>
<dbReference type="PANTHER" id="PTHR15919:SF14">
    <property type="entry name" value="DAPPER HOMOLOG 2"/>
    <property type="match status" value="1"/>
</dbReference>
<feature type="region of interest" description="Disordered" evidence="3">
    <location>
        <begin position="818"/>
        <end position="838"/>
    </location>
</feature>
<feature type="region of interest" description="Disordered" evidence="3">
    <location>
        <begin position="396"/>
        <end position="445"/>
    </location>
</feature>
<name>A0AAN8QIG4_9TELE</name>
<feature type="compositionally biased region" description="Low complexity" evidence="3">
    <location>
        <begin position="714"/>
        <end position="748"/>
    </location>
</feature>
<feature type="compositionally biased region" description="Polar residues" evidence="3">
    <location>
        <begin position="92"/>
        <end position="107"/>
    </location>
</feature>
<feature type="compositionally biased region" description="Polar residues" evidence="3">
    <location>
        <begin position="420"/>
        <end position="442"/>
    </location>
</feature>
<feature type="region of interest" description="Disordered" evidence="3">
    <location>
        <begin position="591"/>
        <end position="618"/>
    </location>
</feature>
<feature type="compositionally biased region" description="Polar residues" evidence="3">
    <location>
        <begin position="558"/>
        <end position="571"/>
    </location>
</feature>
<accession>A0AAN8QIG4</accession>
<gene>
    <name evidence="4" type="ORF">J4Q44_G00311830</name>
</gene>
<feature type="compositionally biased region" description="Low complexity" evidence="3">
    <location>
        <begin position="527"/>
        <end position="551"/>
    </location>
</feature>
<feature type="region of interest" description="Disordered" evidence="3">
    <location>
        <begin position="79"/>
        <end position="148"/>
    </location>
</feature>
<feature type="compositionally biased region" description="Polar residues" evidence="3">
    <location>
        <begin position="512"/>
        <end position="521"/>
    </location>
</feature>
<feature type="compositionally biased region" description="Polar residues" evidence="3">
    <location>
        <begin position="356"/>
        <end position="365"/>
    </location>
</feature>
<organism evidence="4 5">
    <name type="scientific">Coregonus suidteri</name>
    <dbReference type="NCBI Taxonomy" id="861788"/>
    <lineage>
        <taxon>Eukaryota</taxon>
        <taxon>Metazoa</taxon>
        <taxon>Chordata</taxon>
        <taxon>Craniata</taxon>
        <taxon>Vertebrata</taxon>
        <taxon>Euteleostomi</taxon>
        <taxon>Actinopterygii</taxon>
        <taxon>Neopterygii</taxon>
        <taxon>Teleostei</taxon>
        <taxon>Protacanthopterygii</taxon>
        <taxon>Salmoniformes</taxon>
        <taxon>Salmonidae</taxon>
        <taxon>Coregoninae</taxon>
        <taxon>Coregonus</taxon>
    </lineage>
</organism>
<feature type="region of interest" description="Disordered" evidence="3">
    <location>
        <begin position="346"/>
        <end position="373"/>
    </location>
</feature>
<keyword evidence="5" id="KW-1185">Reference proteome</keyword>
<evidence type="ECO:0000256" key="2">
    <source>
        <dbReference type="ARBA" id="ARBA00023054"/>
    </source>
</evidence>
<feature type="region of interest" description="Disordered" evidence="3">
    <location>
        <begin position="714"/>
        <end position="806"/>
    </location>
</feature>
<dbReference type="AlphaFoldDB" id="A0AAN8QIG4"/>
<evidence type="ECO:0000256" key="3">
    <source>
        <dbReference type="SAM" id="MobiDB-lite"/>
    </source>
</evidence>
<evidence type="ECO:0000313" key="5">
    <source>
        <dbReference type="Proteomes" id="UP001356427"/>
    </source>
</evidence>
<evidence type="ECO:0000256" key="1">
    <source>
        <dbReference type="ARBA" id="ARBA00010807"/>
    </source>
</evidence>
<feature type="region of interest" description="Disordered" evidence="3">
    <location>
        <begin position="504"/>
        <end position="576"/>
    </location>
</feature>
<dbReference type="GO" id="GO:0005737">
    <property type="term" value="C:cytoplasm"/>
    <property type="evidence" value="ECO:0007669"/>
    <property type="project" value="TreeGrafter"/>
</dbReference>